<comment type="caution">
    <text evidence="1">The sequence shown here is derived from an EMBL/GenBank/DDBJ whole genome shotgun (WGS) entry which is preliminary data.</text>
</comment>
<evidence type="ECO:0000313" key="1">
    <source>
        <dbReference type="EMBL" id="MCR2834509.1"/>
    </source>
</evidence>
<name>A0ABT1XTC3_9SPHN</name>
<dbReference type="Gene3D" id="2.20.28.160">
    <property type="match status" value="1"/>
</dbReference>
<organism evidence="1 2">
    <name type="scientific">Parerythrobacter lacustris</name>
    <dbReference type="NCBI Taxonomy" id="2969984"/>
    <lineage>
        <taxon>Bacteria</taxon>
        <taxon>Pseudomonadati</taxon>
        <taxon>Pseudomonadota</taxon>
        <taxon>Alphaproteobacteria</taxon>
        <taxon>Sphingomonadales</taxon>
        <taxon>Erythrobacteraceae</taxon>
        <taxon>Parerythrobacter</taxon>
    </lineage>
</organism>
<evidence type="ECO:0000313" key="2">
    <source>
        <dbReference type="Proteomes" id="UP001206067"/>
    </source>
</evidence>
<accession>A0ABT1XTC3</accession>
<dbReference type="RefSeq" id="WP_257596341.1">
    <property type="nucleotide sequence ID" value="NZ_JANKHH010000006.1"/>
</dbReference>
<protein>
    <submittedName>
        <fullName evidence="1">Uncharacterized protein</fullName>
    </submittedName>
</protein>
<gene>
    <name evidence="1" type="ORF">NSO95_11175</name>
</gene>
<reference evidence="1 2" key="1">
    <citation type="submission" date="2022-08" db="EMBL/GenBank/DDBJ databases">
        <title>Polyphasic taxonomy analysis of Qipengyuania sp.RS5-5.</title>
        <authorList>
            <person name="Xamxidin M."/>
            <person name="Wu M."/>
        </authorList>
    </citation>
    <scope>NUCLEOTIDE SEQUENCE [LARGE SCALE GENOMIC DNA]</scope>
    <source>
        <strain evidence="1 2">RS5-5</strain>
    </source>
</reference>
<proteinExistence type="predicted"/>
<keyword evidence="2" id="KW-1185">Reference proteome</keyword>
<dbReference type="EMBL" id="JANKHH010000006">
    <property type="protein sequence ID" value="MCR2834509.1"/>
    <property type="molecule type" value="Genomic_DNA"/>
</dbReference>
<dbReference type="Proteomes" id="UP001206067">
    <property type="component" value="Unassembled WGS sequence"/>
</dbReference>
<sequence>MSKGRFPCPECRADIPVSAEMLVRQEALNCPACGTSFTLDSSSRTERALDMLAKFRTATQGLGKG</sequence>